<evidence type="ECO:0000313" key="11">
    <source>
        <dbReference type="Proteomes" id="UP000053157"/>
    </source>
</evidence>
<evidence type="ECO:0000256" key="4">
    <source>
        <dbReference type="ARBA" id="ARBA00022519"/>
    </source>
</evidence>
<feature type="domain" description="Tripartite ATP-independent periplasmic transporters DctQ component" evidence="9">
    <location>
        <begin position="16"/>
        <end position="138"/>
    </location>
</feature>
<accession>A0A0W1RFR2</accession>
<evidence type="ECO:0000259" key="9">
    <source>
        <dbReference type="Pfam" id="PF04290"/>
    </source>
</evidence>
<dbReference type="GO" id="GO:0022857">
    <property type="term" value="F:transmembrane transporter activity"/>
    <property type="evidence" value="ECO:0007669"/>
    <property type="project" value="TreeGrafter"/>
</dbReference>
<keyword evidence="7 8" id="KW-0472">Membrane</keyword>
<organism evidence="10 11">
    <name type="scientific">Haloferax profundi</name>
    <dbReference type="NCBI Taxonomy" id="1544718"/>
    <lineage>
        <taxon>Archaea</taxon>
        <taxon>Methanobacteriati</taxon>
        <taxon>Methanobacteriota</taxon>
        <taxon>Stenosarchaea group</taxon>
        <taxon>Halobacteria</taxon>
        <taxon>Halobacteriales</taxon>
        <taxon>Haloferacaceae</taxon>
        <taxon>Haloferax</taxon>
    </lineage>
</organism>
<dbReference type="InterPro" id="IPR055348">
    <property type="entry name" value="DctQ"/>
</dbReference>
<feature type="transmembrane region" description="Helical" evidence="8">
    <location>
        <begin position="85"/>
        <end position="106"/>
    </location>
</feature>
<dbReference type="EMBL" id="LOPV01000628">
    <property type="protein sequence ID" value="KTG12233.1"/>
    <property type="molecule type" value="Genomic_DNA"/>
</dbReference>
<dbReference type="GO" id="GO:0005886">
    <property type="term" value="C:plasma membrane"/>
    <property type="evidence" value="ECO:0007669"/>
    <property type="project" value="UniProtKB-SubCell"/>
</dbReference>
<keyword evidence="4" id="KW-0997">Cell inner membrane</keyword>
<evidence type="ECO:0000256" key="5">
    <source>
        <dbReference type="ARBA" id="ARBA00022692"/>
    </source>
</evidence>
<sequence length="156" mass="17105">MVTYDERLSSVLLLAIVVLVAFQILARWIGIAATWTAEVSQLLNVWLVFLLLGRAALEDRHIKIEYFVDKLPASWRARVLTGETILNILAGLTIVGTSLMMAVQFGDVTTEAANIPLPLLYLAGVVGMGGFVLASIRILRHGDDTEANRHYGVESN</sequence>
<reference evidence="10 11" key="1">
    <citation type="submission" date="2015-12" db="EMBL/GenBank/DDBJ databases">
        <title>Haloferax profundi sp. nov. isolated from the Discovery deep brine-seawater interface in the Red Sea.</title>
        <authorList>
            <person name="Zhang G."/>
            <person name="Stingl U."/>
            <person name="Rashid M."/>
        </authorList>
    </citation>
    <scope>NUCLEOTIDE SEQUENCE [LARGE SCALE GENOMIC DNA]</scope>
    <source>
        <strain evidence="10 11">SB29</strain>
    </source>
</reference>
<keyword evidence="5 8" id="KW-0812">Transmembrane</keyword>
<evidence type="ECO:0000256" key="6">
    <source>
        <dbReference type="ARBA" id="ARBA00022989"/>
    </source>
</evidence>
<dbReference type="PANTHER" id="PTHR35011">
    <property type="entry name" value="2,3-DIKETO-L-GULONATE TRAP TRANSPORTER SMALL PERMEASE PROTEIN YIAM"/>
    <property type="match status" value="1"/>
</dbReference>
<keyword evidence="6 8" id="KW-1133">Transmembrane helix</keyword>
<keyword evidence="3" id="KW-1003">Cell membrane</keyword>
<evidence type="ECO:0000313" key="10">
    <source>
        <dbReference type="EMBL" id="KTG12233.1"/>
    </source>
</evidence>
<feature type="transmembrane region" description="Helical" evidence="8">
    <location>
        <begin position="118"/>
        <end position="139"/>
    </location>
</feature>
<feature type="transmembrane region" description="Helical" evidence="8">
    <location>
        <begin position="12"/>
        <end position="33"/>
    </location>
</feature>
<evidence type="ECO:0000256" key="8">
    <source>
        <dbReference type="SAM" id="Phobius"/>
    </source>
</evidence>
<keyword evidence="2" id="KW-0813">Transport</keyword>
<comment type="subcellular location">
    <subcellularLocation>
        <location evidence="1">Cell inner membrane</location>
        <topology evidence="1">Multi-pass membrane protein</topology>
    </subcellularLocation>
</comment>
<protein>
    <recommendedName>
        <fullName evidence="9">Tripartite ATP-independent periplasmic transporters DctQ component domain-containing protein</fullName>
    </recommendedName>
</protein>
<dbReference type="RefSeq" id="WP_058573527.1">
    <property type="nucleotide sequence ID" value="NZ_LOPV01000628.1"/>
</dbReference>
<feature type="transmembrane region" description="Helical" evidence="8">
    <location>
        <begin position="39"/>
        <end position="57"/>
    </location>
</feature>
<comment type="caution">
    <text evidence="10">The sequence shown here is derived from an EMBL/GenBank/DDBJ whole genome shotgun (WGS) entry which is preliminary data.</text>
</comment>
<gene>
    <name evidence="10" type="ORF">AUR66_19720</name>
</gene>
<evidence type="ECO:0000256" key="2">
    <source>
        <dbReference type="ARBA" id="ARBA00022448"/>
    </source>
</evidence>
<proteinExistence type="predicted"/>
<dbReference type="Proteomes" id="UP000053157">
    <property type="component" value="Unassembled WGS sequence"/>
</dbReference>
<dbReference type="Pfam" id="PF04290">
    <property type="entry name" value="DctQ"/>
    <property type="match status" value="1"/>
</dbReference>
<evidence type="ECO:0000256" key="7">
    <source>
        <dbReference type="ARBA" id="ARBA00023136"/>
    </source>
</evidence>
<evidence type="ECO:0000256" key="3">
    <source>
        <dbReference type="ARBA" id="ARBA00022475"/>
    </source>
</evidence>
<name>A0A0W1RFR2_9EURY</name>
<dbReference type="PANTHER" id="PTHR35011:SF11">
    <property type="entry name" value="TRAP TRANSPORTER SMALL PERMEASE PROTEIN"/>
    <property type="match status" value="1"/>
</dbReference>
<dbReference type="GO" id="GO:0015740">
    <property type="term" value="P:C4-dicarboxylate transport"/>
    <property type="evidence" value="ECO:0007669"/>
    <property type="project" value="TreeGrafter"/>
</dbReference>
<dbReference type="InterPro" id="IPR007387">
    <property type="entry name" value="TRAP_DctQ"/>
</dbReference>
<keyword evidence="11" id="KW-1185">Reference proteome</keyword>
<dbReference type="AlphaFoldDB" id="A0A0W1RFR2"/>
<evidence type="ECO:0000256" key="1">
    <source>
        <dbReference type="ARBA" id="ARBA00004429"/>
    </source>
</evidence>